<keyword evidence="2" id="KW-1185">Reference proteome</keyword>
<evidence type="ECO:0000313" key="2">
    <source>
        <dbReference type="Proteomes" id="UP000307720"/>
    </source>
</evidence>
<dbReference type="EMBL" id="SRZB01000013">
    <property type="protein sequence ID" value="TGX98806.1"/>
    <property type="molecule type" value="Genomic_DNA"/>
</dbReference>
<gene>
    <name evidence="1" type="ORF">E5357_07530</name>
</gene>
<proteinExistence type="predicted"/>
<dbReference type="Proteomes" id="UP000307720">
    <property type="component" value="Unassembled WGS sequence"/>
</dbReference>
<protein>
    <submittedName>
        <fullName evidence="1">Uncharacterized protein</fullName>
    </submittedName>
</protein>
<reference evidence="1" key="1">
    <citation type="submission" date="2019-04" db="EMBL/GenBank/DDBJ databases">
        <title>Microbes associate with the intestines of laboratory mice.</title>
        <authorList>
            <person name="Navarre W."/>
            <person name="Wong E."/>
            <person name="Huang K."/>
            <person name="Tropini C."/>
            <person name="Ng K."/>
            <person name="Yu B."/>
        </authorList>
    </citation>
    <scope>NUCLEOTIDE SEQUENCE</scope>
    <source>
        <strain evidence="1">NM72_1-8</strain>
    </source>
</reference>
<name>A0AC61QZX1_9FIRM</name>
<accession>A0AC61QZX1</accession>
<sequence length="105" mass="11979">MKNTIITRLGMLFSQDDIARIVVKEKGEKKLQVTVDVQGMKCKQAKRFINNIINTIREAFEMVIIHGYNHGTAIKDMLAGNFTNTHIVEQYQDPYNKGVTHMVLA</sequence>
<organism evidence="1 2">
    <name type="scientific">Hominisplanchenecus murintestinalis</name>
    <dbReference type="NCBI Taxonomy" id="2941517"/>
    <lineage>
        <taxon>Bacteria</taxon>
        <taxon>Bacillati</taxon>
        <taxon>Bacillota</taxon>
        <taxon>Clostridia</taxon>
        <taxon>Lachnospirales</taxon>
        <taxon>Lachnospiraceae</taxon>
        <taxon>Hominisplanchenecus</taxon>
    </lineage>
</organism>
<comment type="caution">
    <text evidence="1">The sequence shown here is derived from an EMBL/GenBank/DDBJ whole genome shotgun (WGS) entry which is preliminary data.</text>
</comment>
<evidence type="ECO:0000313" key="1">
    <source>
        <dbReference type="EMBL" id="TGX98806.1"/>
    </source>
</evidence>